<protein>
    <submittedName>
        <fullName evidence="2">Uncharacterized protein</fullName>
    </submittedName>
</protein>
<evidence type="ECO:0000256" key="1">
    <source>
        <dbReference type="SAM" id="MobiDB-lite"/>
    </source>
</evidence>
<organism evidence="2 3">
    <name type="scientific">Thalictrum thalictroides</name>
    <name type="common">Rue-anemone</name>
    <name type="synonym">Anemone thalictroides</name>
    <dbReference type="NCBI Taxonomy" id="46969"/>
    <lineage>
        <taxon>Eukaryota</taxon>
        <taxon>Viridiplantae</taxon>
        <taxon>Streptophyta</taxon>
        <taxon>Embryophyta</taxon>
        <taxon>Tracheophyta</taxon>
        <taxon>Spermatophyta</taxon>
        <taxon>Magnoliopsida</taxon>
        <taxon>Ranunculales</taxon>
        <taxon>Ranunculaceae</taxon>
        <taxon>Thalictroideae</taxon>
        <taxon>Thalictrum</taxon>
    </lineage>
</organism>
<comment type="caution">
    <text evidence="2">The sequence shown here is derived from an EMBL/GenBank/DDBJ whole genome shotgun (WGS) entry which is preliminary data.</text>
</comment>
<proteinExistence type="predicted"/>
<name>A0A7J6W9E9_THATH</name>
<sequence>MLLAMQLREEERVLPPPYTAAPGRPKTVRIKGDDEEPSSNRRCTICKEPNHNARTCKARKLQKDKEEAAKLKKQKTTGAPTQQKKTRDYVELTVQHTKKKQRKEISCPIRTTPTSRTSPTHNSNSKNNSNSQYS</sequence>
<evidence type="ECO:0000313" key="2">
    <source>
        <dbReference type="EMBL" id="KAF5193015.1"/>
    </source>
</evidence>
<dbReference type="EMBL" id="JABWDY010020606">
    <property type="protein sequence ID" value="KAF5193015.1"/>
    <property type="molecule type" value="Genomic_DNA"/>
</dbReference>
<dbReference type="InterPro" id="IPR036875">
    <property type="entry name" value="Znf_CCHC_sf"/>
</dbReference>
<dbReference type="AlphaFoldDB" id="A0A7J6W9E9"/>
<reference evidence="2 3" key="1">
    <citation type="submission" date="2020-06" db="EMBL/GenBank/DDBJ databases">
        <title>Transcriptomic and genomic resources for Thalictrum thalictroides and T. hernandezii: Facilitating candidate gene discovery in an emerging model plant lineage.</title>
        <authorList>
            <person name="Arias T."/>
            <person name="Riano-Pachon D.M."/>
            <person name="Di Stilio V.S."/>
        </authorList>
    </citation>
    <scope>NUCLEOTIDE SEQUENCE [LARGE SCALE GENOMIC DNA]</scope>
    <source>
        <strain evidence="3">cv. WT478/WT964</strain>
        <tissue evidence="2">Leaves</tissue>
    </source>
</reference>
<dbReference type="GO" id="GO:0008270">
    <property type="term" value="F:zinc ion binding"/>
    <property type="evidence" value="ECO:0007669"/>
    <property type="project" value="InterPro"/>
</dbReference>
<feature type="compositionally biased region" description="Low complexity" evidence="1">
    <location>
        <begin position="110"/>
        <end position="134"/>
    </location>
</feature>
<dbReference type="GO" id="GO:0003676">
    <property type="term" value="F:nucleic acid binding"/>
    <property type="evidence" value="ECO:0007669"/>
    <property type="project" value="InterPro"/>
</dbReference>
<accession>A0A7J6W9E9</accession>
<dbReference type="OrthoDB" id="1939383at2759"/>
<gene>
    <name evidence="2" type="ORF">FRX31_017400</name>
</gene>
<dbReference type="Proteomes" id="UP000554482">
    <property type="component" value="Unassembled WGS sequence"/>
</dbReference>
<keyword evidence="3" id="KW-1185">Reference proteome</keyword>
<feature type="region of interest" description="Disordered" evidence="1">
    <location>
        <begin position="1"/>
        <end position="134"/>
    </location>
</feature>
<evidence type="ECO:0000313" key="3">
    <source>
        <dbReference type="Proteomes" id="UP000554482"/>
    </source>
</evidence>
<dbReference type="SUPFAM" id="SSF57756">
    <property type="entry name" value="Retrovirus zinc finger-like domains"/>
    <property type="match status" value="1"/>
</dbReference>
<feature type="compositionally biased region" description="Basic and acidic residues" evidence="1">
    <location>
        <begin position="61"/>
        <end position="70"/>
    </location>
</feature>